<proteinExistence type="predicted"/>
<accession>A0A7S0ZFF9</accession>
<feature type="region of interest" description="Disordered" evidence="1">
    <location>
        <begin position="251"/>
        <end position="302"/>
    </location>
</feature>
<dbReference type="AlphaFoldDB" id="A0A7S0ZFF9"/>
<feature type="compositionally biased region" description="Basic and acidic residues" evidence="1">
    <location>
        <begin position="292"/>
        <end position="302"/>
    </location>
</feature>
<feature type="region of interest" description="Disordered" evidence="1">
    <location>
        <begin position="1"/>
        <end position="48"/>
    </location>
</feature>
<organism evidence="2">
    <name type="scientific">Timspurckia oligopyrenoides</name>
    <dbReference type="NCBI Taxonomy" id="708627"/>
    <lineage>
        <taxon>Eukaryota</taxon>
        <taxon>Rhodophyta</taxon>
        <taxon>Bangiophyceae</taxon>
        <taxon>Porphyridiales</taxon>
        <taxon>Porphyridiaceae</taxon>
        <taxon>Timspurckia</taxon>
    </lineage>
</organism>
<evidence type="ECO:0008006" key="3">
    <source>
        <dbReference type="Google" id="ProtNLM"/>
    </source>
</evidence>
<reference evidence="2" key="1">
    <citation type="submission" date="2021-01" db="EMBL/GenBank/DDBJ databases">
        <authorList>
            <person name="Corre E."/>
            <person name="Pelletier E."/>
            <person name="Niang G."/>
            <person name="Scheremetjew M."/>
            <person name="Finn R."/>
            <person name="Kale V."/>
            <person name="Holt S."/>
            <person name="Cochrane G."/>
            <person name="Meng A."/>
            <person name="Brown T."/>
            <person name="Cohen L."/>
        </authorList>
    </citation>
    <scope>NUCLEOTIDE SEQUENCE</scope>
    <source>
        <strain evidence="2">CCMP3278</strain>
    </source>
</reference>
<feature type="compositionally biased region" description="Gly residues" evidence="1">
    <location>
        <begin position="13"/>
        <end position="24"/>
    </location>
</feature>
<sequence>MSSNVGDTSLFGGTEGIGGTGNGIQSGAARDVGSTNVPGSSGGSAIGSGNFEGGGLGTSNVNGYSRPFGTSASMYGSGGMYGGSGGFYGSSPYSGGMYRSPYSSMYGGYGGSGMYGGSGLYGGSGFGAGPLGSMAGGVMGPGGEMLNGMHSVMHSFARVSGLLEEVLRNFHMIFESVFGLFYSLSNFKQELQNVFGISIDKLSVVPLVKRAFRRLLHLWRIISLVLLSPLAGRFSPVAIVLRLLGVAPESANTTSRTSPLEASSSNNRTQGNSTRTSDTTDFFANEFRQAQRTRDDPDSSSL</sequence>
<feature type="compositionally biased region" description="Polar residues" evidence="1">
    <location>
        <begin position="251"/>
        <end position="282"/>
    </location>
</feature>
<name>A0A7S0ZFF9_9RHOD</name>
<protein>
    <recommendedName>
        <fullName evidence="3">Peroxin-13</fullName>
    </recommendedName>
</protein>
<gene>
    <name evidence="2" type="ORF">TOLI1172_LOCUS4612</name>
</gene>
<dbReference type="EMBL" id="HBFP01006467">
    <property type="protein sequence ID" value="CAD8820221.1"/>
    <property type="molecule type" value="Transcribed_RNA"/>
</dbReference>
<evidence type="ECO:0000313" key="2">
    <source>
        <dbReference type="EMBL" id="CAD8820221.1"/>
    </source>
</evidence>
<evidence type="ECO:0000256" key="1">
    <source>
        <dbReference type="SAM" id="MobiDB-lite"/>
    </source>
</evidence>